<comment type="subcellular location">
    <subcellularLocation>
        <location evidence="1">Membrane</location>
        <topology evidence="1">Lipid-anchor</topology>
        <topology evidence="1">GPI-anchor</topology>
    </subcellularLocation>
    <subcellularLocation>
        <location evidence="2">Secreted</location>
    </subcellularLocation>
</comment>
<evidence type="ECO:0000256" key="7">
    <source>
        <dbReference type="ARBA" id="ARBA00022729"/>
    </source>
</evidence>
<feature type="chain" id="PRO_5040314769" description="CD59 glycoprotein" evidence="15">
    <location>
        <begin position="25"/>
        <end position="119"/>
    </location>
</feature>
<dbReference type="Pfam" id="PF25152">
    <property type="entry name" value="CD59"/>
    <property type="match status" value="1"/>
</dbReference>
<accession>A0A9Q0Y8A4</accession>
<evidence type="ECO:0000256" key="3">
    <source>
        <dbReference type="ARBA" id="ARBA00011481"/>
    </source>
</evidence>
<keyword evidence="10" id="KW-0325">Glycoprotein</keyword>
<dbReference type="CDD" id="cd23554">
    <property type="entry name" value="TFP_LU_ECD_CD59"/>
    <property type="match status" value="1"/>
</dbReference>
<keyword evidence="9" id="KW-1015">Disulfide bond</keyword>
<evidence type="ECO:0000256" key="10">
    <source>
        <dbReference type="ARBA" id="ARBA00023180"/>
    </source>
</evidence>
<comment type="caution">
    <text evidence="17">The sequence shown here is derived from an EMBL/GenBank/DDBJ whole genome shotgun (WGS) entry which is preliminary data.</text>
</comment>
<feature type="domain" description="UPAR/Ly6" evidence="16">
    <location>
        <begin position="25"/>
        <end position="107"/>
    </location>
</feature>
<keyword evidence="5" id="KW-0964">Secreted</keyword>
<evidence type="ECO:0000256" key="1">
    <source>
        <dbReference type="ARBA" id="ARBA00004589"/>
    </source>
</evidence>
<protein>
    <recommendedName>
        <fullName evidence="4">CD59 glycoprotein</fullName>
    </recommendedName>
    <alternativeName>
        <fullName evidence="13">MAC-inhibitory protein</fullName>
    </alternativeName>
    <alternativeName>
        <fullName evidence="14">Membrane attack complex inhibition factor</fullName>
    </alternativeName>
    <alternativeName>
        <fullName evidence="12">Protectin</fullName>
    </alternativeName>
</protein>
<evidence type="ECO:0000256" key="6">
    <source>
        <dbReference type="ARBA" id="ARBA00022622"/>
    </source>
</evidence>
<evidence type="ECO:0000256" key="12">
    <source>
        <dbReference type="ARBA" id="ARBA00029920"/>
    </source>
</evidence>
<dbReference type="SUPFAM" id="SSF57302">
    <property type="entry name" value="Snake toxin-like"/>
    <property type="match status" value="1"/>
</dbReference>
<dbReference type="InterPro" id="IPR045860">
    <property type="entry name" value="Snake_toxin-like_sf"/>
</dbReference>
<keyword evidence="6" id="KW-0336">GPI-anchor</keyword>
<organism evidence="17 18">
    <name type="scientific">Phrynocephalus forsythii</name>
    <dbReference type="NCBI Taxonomy" id="171643"/>
    <lineage>
        <taxon>Eukaryota</taxon>
        <taxon>Metazoa</taxon>
        <taxon>Chordata</taxon>
        <taxon>Craniata</taxon>
        <taxon>Vertebrata</taxon>
        <taxon>Euteleostomi</taxon>
        <taxon>Lepidosauria</taxon>
        <taxon>Squamata</taxon>
        <taxon>Bifurcata</taxon>
        <taxon>Unidentata</taxon>
        <taxon>Episquamata</taxon>
        <taxon>Toxicofera</taxon>
        <taxon>Iguania</taxon>
        <taxon>Acrodonta</taxon>
        <taxon>Agamidae</taxon>
        <taxon>Agaminae</taxon>
        <taxon>Phrynocephalus</taxon>
    </lineage>
</organism>
<dbReference type="Gene3D" id="2.10.60.10">
    <property type="entry name" value="CD59"/>
    <property type="match status" value="1"/>
</dbReference>
<reference evidence="17" key="1">
    <citation type="journal article" date="2023" name="DNA Res.">
        <title>Chromosome-level genome assembly of Phrynocephalus forsythii using third-generation DNA sequencing and Hi-C analysis.</title>
        <authorList>
            <person name="Qi Y."/>
            <person name="Zhao W."/>
            <person name="Zhao Y."/>
            <person name="Niu C."/>
            <person name="Cao S."/>
            <person name="Zhang Y."/>
        </authorList>
    </citation>
    <scope>NUCLEOTIDE SEQUENCE</scope>
    <source>
        <tissue evidence="17">Muscle</tissue>
    </source>
</reference>
<dbReference type="InterPro" id="IPR016054">
    <property type="entry name" value="LY6_UPA_recep-like"/>
</dbReference>
<dbReference type="AlphaFoldDB" id="A0A9Q0Y8A4"/>
<keyword evidence="18" id="KW-1185">Reference proteome</keyword>
<evidence type="ECO:0000256" key="9">
    <source>
        <dbReference type="ARBA" id="ARBA00023157"/>
    </source>
</evidence>
<comment type="subunit">
    <text evidence="3">Interacts with T-cell surface antigen CD2.</text>
</comment>
<dbReference type="EMBL" id="JAPFRF010000001">
    <property type="protein sequence ID" value="KAJ7344604.1"/>
    <property type="molecule type" value="Genomic_DNA"/>
</dbReference>
<evidence type="ECO:0000256" key="11">
    <source>
        <dbReference type="ARBA" id="ARBA00023288"/>
    </source>
</evidence>
<evidence type="ECO:0000313" key="17">
    <source>
        <dbReference type="EMBL" id="KAJ7344604.1"/>
    </source>
</evidence>
<evidence type="ECO:0000256" key="8">
    <source>
        <dbReference type="ARBA" id="ARBA00023136"/>
    </source>
</evidence>
<evidence type="ECO:0000256" key="4">
    <source>
        <dbReference type="ARBA" id="ARBA00015038"/>
    </source>
</evidence>
<evidence type="ECO:0000313" key="18">
    <source>
        <dbReference type="Proteomes" id="UP001142489"/>
    </source>
</evidence>
<evidence type="ECO:0000256" key="2">
    <source>
        <dbReference type="ARBA" id="ARBA00004613"/>
    </source>
</evidence>
<dbReference type="InterPro" id="IPR056949">
    <property type="entry name" value="CD59"/>
</dbReference>
<keyword evidence="11" id="KW-0449">Lipoprotein</keyword>
<gene>
    <name evidence="17" type="ORF">JRQ81_000554</name>
</gene>
<evidence type="ECO:0000259" key="16">
    <source>
        <dbReference type="SMART" id="SM00134"/>
    </source>
</evidence>
<dbReference type="GO" id="GO:0005576">
    <property type="term" value="C:extracellular region"/>
    <property type="evidence" value="ECO:0007669"/>
    <property type="project" value="UniProtKB-SubCell"/>
</dbReference>
<keyword evidence="8" id="KW-0472">Membrane</keyword>
<dbReference type="GO" id="GO:0098552">
    <property type="term" value="C:side of membrane"/>
    <property type="evidence" value="ECO:0007669"/>
    <property type="project" value="UniProtKB-KW"/>
</dbReference>
<keyword evidence="7 15" id="KW-0732">Signal</keyword>
<dbReference type="InterPro" id="IPR018363">
    <property type="entry name" value="CD59_antigen_CS"/>
</dbReference>
<evidence type="ECO:0000256" key="14">
    <source>
        <dbReference type="ARBA" id="ARBA00031867"/>
    </source>
</evidence>
<sequence length="119" mass="13644">MDKSNCILLTVFIIVTISFHCGYALRCYTCEQSPFLCRTNVTCHEEEDACLQIRFVNLRTYSCWKTSRCTTKEVADHFNADSFRFLCCYRDLCNKTPGLLVSTTPLGISAVAALWMKYL</sequence>
<dbReference type="Proteomes" id="UP001142489">
    <property type="component" value="Unassembled WGS sequence"/>
</dbReference>
<dbReference type="OrthoDB" id="10011411at2759"/>
<evidence type="ECO:0000256" key="13">
    <source>
        <dbReference type="ARBA" id="ARBA00031590"/>
    </source>
</evidence>
<evidence type="ECO:0000256" key="5">
    <source>
        <dbReference type="ARBA" id="ARBA00022525"/>
    </source>
</evidence>
<proteinExistence type="predicted"/>
<evidence type="ECO:0000256" key="15">
    <source>
        <dbReference type="SAM" id="SignalP"/>
    </source>
</evidence>
<feature type="signal peptide" evidence="15">
    <location>
        <begin position="1"/>
        <end position="24"/>
    </location>
</feature>
<dbReference type="SMART" id="SM00134">
    <property type="entry name" value="LU"/>
    <property type="match status" value="1"/>
</dbReference>
<dbReference type="PROSITE" id="PS00983">
    <property type="entry name" value="LY6_UPAR"/>
    <property type="match status" value="1"/>
</dbReference>
<name>A0A9Q0Y8A4_9SAUR</name>